<dbReference type="Pfam" id="PF07398">
    <property type="entry name" value="MDMPI_C"/>
    <property type="match status" value="1"/>
</dbReference>
<dbReference type="Proteomes" id="UP001596157">
    <property type="component" value="Unassembled WGS sequence"/>
</dbReference>
<reference evidence="4" key="1">
    <citation type="journal article" date="2019" name="Int. J. Syst. Evol. Microbiol.">
        <title>The Global Catalogue of Microorganisms (GCM) 10K type strain sequencing project: providing services to taxonomists for standard genome sequencing and annotation.</title>
        <authorList>
            <consortium name="The Broad Institute Genomics Platform"/>
            <consortium name="The Broad Institute Genome Sequencing Center for Infectious Disease"/>
            <person name="Wu L."/>
            <person name="Ma J."/>
        </authorList>
    </citation>
    <scope>NUCLEOTIDE SEQUENCE [LARGE SCALE GENOMIC DNA]</scope>
    <source>
        <strain evidence="4">CCUG 59778</strain>
    </source>
</reference>
<proteinExistence type="predicted"/>
<dbReference type="RefSeq" id="WP_378243265.1">
    <property type="nucleotide sequence ID" value="NZ_JBHSKF010000001.1"/>
</dbReference>
<evidence type="ECO:0000313" key="3">
    <source>
        <dbReference type="EMBL" id="MFC5285901.1"/>
    </source>
</evidence>
<dbReference type="InterPro" id="IPR017517">
    <property type="entry name" value="Maleyloyr_isom"/>
</dbReference>
<sequence>MNHVSLLEQIPVHTAALRADAVHAGPDAPTPTCPGWAVRDLVAHVAESTAWIEKALALPADAAAPDPPAVPAGWDELLSWWDERAAAVAAALASADPAARVWSFVPVPDVDVAWYARRIAHETAIHALDAAHAAGRDVPPLLFDTAFAADGVDELLAIIPPAPAPTAGTVLLHAADAGRAWLLTLSTDAPVAVDTSPDEPDGLDADARVVGTADAVYRAVWGRPSHAIVSGDPALVSTIKTF</sequence>
<evidence type="ECO:0000313" key="4">
    <source>
        <dbReference type="Proteomes" id="UP001596157"/>
    </source>
</evidence>
<dbReference type="InterPro" id="IPR024344">
    <property type="entry name" value="MDMPI_metal-binding"/>
</dbReference>
<feature type="domain" description="Mycothiol-dependent maleylpyruvate isomerase metal-binding" evidence="2">
    <location>
        <begin position="14"/>
        <end position="131"/>
    </location>
</feature>
<keyword evidence="3" id="KW-0413">Isomerase</keyword>
<evidence type="ECO:0000259" key="1">
    <source>
        <dbReference type="Pfam" id="PF07398"/>
    </source>
</evidence>
<protein>
    <submittedName>
        <fullName evidence="3">Maleylpyruvate isomerase family mycothiol-dependent enzyme</fullName>
    </submittedName>
</protein>
<gene>
    <name evidence="3" type="ORF">ACFPM7_02465</name>
</gene>
<accession>A0ABW0EI54</accession>
<dbReference type="InterPro" id="IPR034660">
    <property type="entry name" value="DinB/YfiT-like"/>
</dbReference>
<dbReference type="Pfam" id="PF11716">
    <property type="entry name" value="MDMPI_N"/>
    <property type="match status" value="1"/>
</dbReference>
<dbReference type="PANTHER" id="PTHR40758">
    <property type="entry name" value="CONSERVED PROTEIN"/>
    <property type="match status" value="1"/>
</dbReference>
<comment type="caution">
    <text evidence="3">The sequence shown here is derived from an EMBL/GenBank/DDBJ whole genome shotgun (WGS) entry which is preliminary data.</text>
</comment>
<dbReference type="NCBIfam" id="TIGR03083">
    <property type="entry name" value="maleylpyruvate isomerase family mycothiol-dependent enzyme"/>
    <property type="match status" value="1"/>
</dbReference>
<evidence type="ECO:0000259" key="2">
    <source>
        <dbReference type="Pfam" id="PF11716"/>
    </source>
</evidence>
<name>A0ABW0EI54_9PSEU</name>
<dbReference type="InterPro" id="IPR010872">
    <property type="entry name" value="MDMPI_C-term_domain"/>
</dbReference>
<organism evidence="3 4">
    <name type="scientific">Actinokineospora guangxiensis</name>
    <dbReference type="NCBI Taxonomy" id="1490288"/>
    <lineage>
        <taxon>Bacteria</taxon>
        <taxon>Bacillati</taxon>
        <taxon>Actinomycetota</taxon>
        <taxon>Actinomycetes</taxon>
        <taxon>Pseudonocardiales</taxon>
        <taxon>Pseudonocardiaceae</taxon>
        <taxon>Actinokineospora</taxon>
    </lineage>
</organism>
<dbReference type="PANTHER" id="PTHR40758:SF1">
    <property type="entry name" value="CONSERVED PROTEIN"/>
    <property type="match status" value="1"/>
</dbReference>
<feature type="domain" description="MDMPI C-terminal" evidence="1">
    <location>
        <begin position="147"/>
        <end position="236"/>
    </location>
</feature>
<dbReference type="SUPFAM" id="SSF109854">
    <property type="entry name" value="DinB/YfiT-like putative metalloenzymes"/>
    <property type="match status" value="1"/>
</dbReference>
<keyword evidence="4" id="KW-1185">Reference proteome</keyword>
<dbReference type="Gene3D" id="1.20.120.450">
    <property type="entry name" value="dinb family like domain"/>
    <property type="match status" value="1"/>
</dbReference>
<dbReference type="EMBL" id="JBHSKF010000001">
    <property type="protein sequence ID" value="MFC5285901.1"/>
    <property type="molecule type" value="Genomic_DNA"/>
</dbReference>
<dbReference type="GO" id="GO:0016853">
    <property type="term" value="F:isomerase activity"/>
    <property type="evidence" value="ECO:0007669"/>
    <property type="project" value="UniProtKB-KW"/>
</dbReference>